<dbReference type="SUPFAM" id="SSF52374">
    <property type="entry name" value="Nucleotidylyl transferase"/>
    <property type="match status" value="1"/>
</dbReference>
<dbReference type="EMBL" id="CAJPDS010000005">
    <property type="protein sequence ID" value="CAF9907413.1"/>
    <property type="molecule type" value="Genomic_DNA"/>
</dbReference>
<dbReference type="InterPro" id="IPR051182">
    <property type="entry name" value="Euk_NMN_adenylyltrnsfrase"/>
</dbReference>
<accession>A0A8H3EL80</accession>
<gene>
    <name evidence="1" type="ORF">HETSPECPRED_007122</name>
</gene>
<comment type="caution">
    <text evidence="1">The sequence shown here is derived from an EMBL/GenBank/DDBJ whole genome shotgun (WGS) entry which is preliminary data.</text>
</comment>
<keyword evidence="2" id="KW-1185">Reference proteome</keyword>
<dbReference type="AlphaFoldDB" id="A0A8H3EL80"/>
<dbReference type="GO" id="GO:0000309">
    <property type="term" value="F:nicotinamide-nucleotide adenylyltransferase activity"/>
    <property type="evidence" value="ECO:0007669"/>
    <property type="project" value="TreeGrafter"/>
</dbReference>
<dbReference type="Proteomes" id="UP000664521">
    <property type="component" value="Unassembled WGS sequence"/>
</dbReference>
<dbReference type="GO" id="GO:0009435">
    <property type="term" value="P:NAD+ biosynthetic process"/>
    <property type="evidence" value="ECO:0007669"/>
    <property type="project" value="TreeGrafter"/>
</dbReference>
<dbReference type="Gene3D" id="3.40.50.620">
    <property type="entry name" value="HUPs"/>
    <property type="match status" value="1"/>
</dbReference>
<dbReference type="OrthoDB" id="422187at2759"/>
<evidence type="ECO:0000313" key="1">
    <source>
        <dbReference type="EMBL" id="CAF9907413.1"/>
    </source>
</evidence>
<proteinExistence type="predicted"/>
<dbReference type="InterPro" id="IPR014729">
    <property type="entry name" value="Rossmann-like_a/b/a_fold"/>
</dbReference>
<evidence type="ECO:0008006" key="3">
    <source>
        <dbReference type="Google" id="ProtNLM"/>
    </source>
</evidence>
<reference evidence="1" key="1">
    <citation type="submission" date="2021-03" db="EMBL/GenBank/DDBJ databases">
        <authorList>
            <person name="Tagirdzhanova G."/>
        </authorList>
    </citation>
    <scope>NUCLEOTIDE SEQUENCE</scope>
</reference>
<organism evidence="1 2">
    <name type="scientific">Heterodermia speciosa</name>
    <dbReference type="NCBI Taxonomy" id="116794"/>
    <lineage>
        <taxon>Eukaryota</taxon>
        <taxon>Fungi</taxon>
        <taxon>Dikarya</taxon>
        <taxon>Ascomycota</taxon>
        <taxon>Pezizomycotina</taxon>
        <taxon>Lecanoromycetes</taxon>
        <taxon>OSLEUM clade</taxon>
        <taxon>Lecanoromycetidae</taxon>
        <taxon>Caliciales</taxon>
        <taxon>Physciaceae</taxon>
        <taxon>Heterodermia</taxon>
    </lineage>
</organism>
<name>A0A8H3EL80_9LECA</name>
<dbReference type="PANTHER" id="PTHR12039">
    <property type="entry name" value="NICOTINAMIDE MONONUCLEOTIDE ADENYLYLTRANSFERASE"/>
    <property type="match status" value="1"/>
</dbReference>
<sequence length="87" mass="9747">MDKSTKAKTQGEEFMGELEDYVFPDSKVKRTAETGKQPIVLVACGSFSPVTFLHLRMFEIALDHVRFALTDYGVHHSEPPSYLADIA</sequence>
<dbReference type="PANTHER" id="PTHR12039:SF0">
    <property type="entry name" value="NICOTINAMIDE-NUCLEOTIDE ADENYLYLTRANSFERASE"/>
    <property type="match status" value="1"/>
</dbReference>
<evidence type="ECO:0000313" key="2">
    <source>
        <dbReference type="Proteomes" id="UP000664521"/>
    </source>
</evidence>
<dbReference type="GO" id="GO:0004515">
    <property type="term" value="F:nicotinate-nucleotide adenylyltransferase activity"/>
    <property type="evidence" value="ECO:0007669"/>
    <property type="project" value="TreeGrafter"/>
</dbReference>
<protein>
    <recommendedName>
        <fullName evidence="3">Cytidyltransferase-like domain-containing protein</fullName>
    </recommendedName>
</protein>